<comment type="caution">
    <text evidence="13">The sequence shown here is derived from an EMBL/GenBank/DDBJ whole genome shotgun (WGS) entry which is preliminary data.</text>
</comment>
<feature type="compositionally biased region" description="Polar residues" evidence="10">
    <location>
        <begin position="337"/>
        <end position="351"/>
    </location>
</feature>
<dbReference type="STRING" id="947166.A0A1D1VB32"/>
<evidence type="ECO:0000256" key="8">
    <source>
        <dbReference type="ARBA" id="ARBA00023224"/>
    </source>
</evidence>
<reference evidence="13 14" key="1">
    <citation type="journal article" date="2016" name="Nat. Commun.">
        <title>Extremotolerant tardigrade genome and improved radiotolerance of human cultured cells by tardigrade-unique protein.</title>
        <authorList>
            <person name="Hashimoto T."/>
            <person name="Horikawa D.D."/>
            <person name="Saito Y."/>
            <person name="Kuwahara H."/>
            <person name="Kozuka-Hata H."/>
            <person name="Shin-I T."/>
            <person name="Minakuchi Y."/>
            <person name="Ohishi K."/>
            <person name="Motoyama A."/>
            <person name="Aizu T."/>
            <person name="Enomoto A."/>
            <person name="Kondo K."/>
            <person name="Tanaka S."/>
            <person name="Hara Y."/>
            <person name="Koshikawa S."/>
            <person name="Sagara H."/>
            <person name="Miura T."/>
            <person name="Yokobori S."/>
            <person name="Miyagawa K."/>
            <person name="Suzuki Y."/>
            <person name="Kubo T."/>
            <person name="Oyama M."/>
            <person name="Kohara Y."/>
            <person name="Fujiyama A."/>
            <person name="Arakawa K."/>
            <person name="Katayama T."/>
            <person name="Toyoda A."/>
            <person name="Kunieda T."/>
        </authorList>
    </citation>
    <scope>NUCLEOTIDE SEQUENCE [LARGE SCALE GENOMIC DNA]</scope>
    <source>
        <strain evidence="13 14">YOKOZUNA-1</strain>
    </source>
</reference>
<dbReference type="InterPro" id="IPR000276">
    <property type="entry name" value="GPCR_Rhodpsn"/>
</dbReference>
<sequence length="377" mass="41729">MEDMSLAQLRISSNFSRTNNESLTAASSNNELIGIRLTFVVAMIVFSVAGLFGNLMIIFTILLATDLRTTRNAFLMNLSVSDLVLISIVVPFNVISVLRGGHYWHNRTNLCMFVASICAPACLSAIWSNAGVAFNRYFYICHFGSYSKYFSPVKTCLWILAIWIISFSIHLPNHLGWGHNGYAEQFYLCTREMTMWSYSTFYSAVGIVLPLAISFYSYCRIYALVRNTTQARNKITSAQPSQAGIEVTKGQFRAELQLVKTLFRSFAVCCVAWMPLAILLVLPASVSGIPAWVYLATVFLSHGSTATNAILYFCTNDSFKKGLKTFVRKVRGRATQAAPSSVGQHGATNHQRASRPSEGGQQERGQAFTITGASKTK</sequence>
<feature type="region of interest" description="Disordered" evidence="10">
    <location>
        <begin position="334"/>
        <end position="377"/>
    </location>
</feature>
<feature type="transmembrane region" description="Helical" evidence="11">
    <location>
        <begin position="112"/>
        <end position="134"/>
    </location>
</feature>
<dbReference type="PANTHER" id="PTHR24228">
    <property type="entry name" value="B2 BRADYKININ RECEPTOR/ANGIOTENSIN II RECEPTOR"/>
    <property type="match status" value="1"/>
</dbReference>
<dbReference type="GO" id="GO:0005886">
    <property type="term" value="C:plasma membrane"/>
    <property type="evidence" value="ECO:0007669"/>
    <property type="project" value="UniProtKB-SubCell"/>
</dbReference>
<feature type="transmembrane region" description="Helical" evidence="11">
    <location>
        <begin position="155"/>
        <end position="175"/>
    </location>
</feature>
<evidence type="ECO:0000256" key="5">
    <source>
        <dbReference type="ARBA" id="ARBA00023040"/>
    </source>
</evidence>
<dbReference type="Gene3D" id="1.20.1070.10">
    <property type="entry name" value="Rhodopsin 7-helix transmembrane proteins"/>
    <property type="match status" value="1"/>
</dbReference>
<dbReference type="GO" id="GO:0004930">
    <property type="term" value="F:G protein-coupled receptor activity"/>
    <property type="evidence" value="ECO:0007669"/>
    <property type="project" value="UniProtKB-KW"/>
</dbReference>
<evidence type="ECO:0000256" key="1">
    <source>
        <dbReference type="ARBA" id="ARBA00004651"/>
    </source>
</evidence>
<evidence type="ECO:0000256" key="4">
    <source>
        <dbReference type="ARBA" id="ARBA00022989"/>
    </source>
</evidence>
<dbReference type="SUPFAM" id="SSF81321">
    <property type="entry name" value="Family A G protein-coupled receptor-like"/>
    <property type="match status" value="1"/>
</dbReference>
<comment type="subcellular location">
    <subcellularLocation>
        <location evidence="1">Cell membrane</location>
        <topology evidence="1">Multi-pass membrane protein</topology>
    </subcellularLocation>
</comment>
<dbReference type="AlphaFoldDB" id="A0A1D1VB32"/>
<keyword evidence="3 9" id="KW-0812">Transmembrane</keyword>
<evidence type="ECO:0000313" key="14">
    <source>
        <dbReference type="Proteomes" id="UP000186922"/>
    </source>
</evidence>
<dbReference type="PROSITE" id="PS00237">
    <property type="entry name" value="G_PROTEIN_RECEP_F1_1"/>
    <property type="match status" value="1"/>
</dbReference>
<feature type="domain" description="G-protein coupled receptors family 1 profile" evidence="12">
    <location>
        <begin position="53"/>
        <end position="312"/>
    </location>
</feature>
<keyword evidence="6 11" id="KW-0472">Membrane</keyword>
<dbReference type="PANTHER" id="PTHR24228:SF75">
    <property type="entry name" value="G-PROTEIN COUPLED RECEPTORS FAMILY 1 PROFILE DOMAIN-CONTAINING PROTEIN"/>
    <property type="match status" value="1"/>
</dbReference>
<evidence type="ECO:0000256" key="6">
    <source>
        <dbReference type="ARBA" id="ARBA00023136"/>
    </source>
</evidence>
<keyword evidence="4 11" id="KW-1133">Transmembrane helix</keyword>
<dbReference type="InterPro" id="IPR017452">
    <property type="entry name" value="GPCR_Rhodpsn_7TM"/>
</dbReference>
<evidence type="ECO:0000256" key="9">
    <source>
        <dbReference type="RuleBase" id="RU000688"/>
    </source>
</evidence>
<keyword evidence="2" id="KW-1003">Cell membrane</keyword>
<protein>
    <recommendedName>
        <fullName evidence="12">G-protein coupled receptors family 1 profile domain-containing protein</fullName>
    </recommendedName>
</protein>
<proteinExistence type="inferred from homology"/>
<gene>
    <name evidence="13" type="primary">RvY_08304-1</name>
    <name evidence="13" type="synonym">RvY_08304.1</name>
    <name evidence="13" type="ORF">RvY_08304</name>
</gene>
<evidence type="ECO:0000256" key="10">
    <source>
        <dbReference type="SAM" id="MobiDB-lite"/>
    </source>
</evidence>
<keyword evidence="7 9" id="KW-0675">Receptor</keyword>
<evidence type="ECO:0000256" key="11">
    <source>
        <dbReference type="SAM" id="Phobius"/>
    </source>
</evidence>
<evidence type="ECO:0000313" key="13">
    <source>
        <dbReference type="EMBL" id="GAU96937.1"/>
    </source>
</evidence>
<feature type="transmembrane region" description="Helical" evidence="11">
    <location>
        <begin position="37"/>
        <end position="62"/>
    </location>
</feature>
<feature type="transmembrane region" description="Helical" evidence="11">
    <location>
        <begin position="292"/>
        <end position="314"/>
    </location>
</feature>
<name>A0A1D1VB32_RAMVA</name>
<dbReference type="OrthoDB" id="10044919at2759"/>
<feature type="transmembrane region" description="Helical" evidence="11">
    <location>
        <begin position="262"/>
        <end position="286"/>
    </location>
</feature>
<dbReference type="PROSITE" id="PS50262">
    <property type="entry name" value="G_PROTEIN_RECEP_F1_2"/>
    <property type="match status" value="1"/>
</dbReference>
<feature type="transmembrane region" description="Helical" evidence="11">
    <location>
        <begin position="74"/>
        <end position="92"/>
    </location>
</feature>
<keyword evidence="8 9" id="KW-0807">Transducer</keyword>
<dbReference type="CDD" id="cd00637">
    <property type="entry name" value="7tm_classA_rhodopsin-like"/>
    <property type="match status" value="1"/>
</dbReference>
<dbReference type="EMBL" id="BDGG01000003">
    <property type="protein sequence ID" value="GAU96937.1"/>
    <property type="molecule type" value="Genomic_DNA"/>
</dbReference>
<accession>A0A1D1VB32</accession>
<keyword evidence="5 9" id="KW-0297">G-protein coupled receptor</keyword>
<feature type="compositionally biased region" description="Polar residues" evidence="10">
    <location>
        <begin position="359"/>
        <end position="377"/>
    </location>
</feature>
<evidence type="ECO:0000259" key="12">
    <source>
        <dbReference type="PROSITE" id="PS50262"/>
    </source>
</evidence>
<evidence type="ECO:0000256" key="3">
    <source>
        <dbReference type="ARBA" id="ARBA00022692"/>
    </source>
</evidence>
<keyword evidence="14" id="KW-1185">Reference proteome</keyword>
<comment type="similarity">
    <text evidence="9">Belongs to the G-protein coupled receptor 1 family.</text>
</comment>
<dbReference type="PRINTS" id="PR00237">
    <property type="entry name" value="GPCRRHODOPSN"/>
</dbReference>
<organism evidence="13 14">
    <name type="scientific">Ramazzottius varieornatus</name>
    <name type="common">Water bear</name>
    <name type="synonym">Tardigrade</name>
    <dbReference type="NCBI Taxonomy" id="947166"/>
    <lineage>
        <taxon>Eukaryota</taxon>
        <taxon>Metazoa</taxon>
        <taxon>Ecdysozoa</taxon>
        <taxon>Tardigrada</taxon>
        <taxon>Eutardigrada</taxon>
        <taxon>Parachela</taxon>
        <taxon>Hypsibioidea</taxon>
        <taxon>Ramazzottiidae</taxon>
        <taxon>Ramazzottius</taxon>
    </lineage>
</organism>
<feature type="transmembrane region" description="Helical" evidence="11">
    <location>
        <begin position="195"/>
        <end position="216"/>
    </location>
</feature>
<evidence type="ECO:0000256" key="7">
    <source>
        <dbReference type="ARBA" id="ARBA00023170"/>
    </source>
</evidence>
<dbReference type="Pfam" id="PF00001">
    <property type="entry name" value="7tm_1"/>
    <property type="match status" value="1"/>
</dbReference>
<evidence type="ECO:0000256" key="2">
    <source>
        <dbReference type="ARBA" id="ARBA00022475"/>
    </source>
</evidence>
<dbReference type="Proteomes" id="UP000186922">
    <property type="component" value="Unassembled WGS sequence"/>
</dbReference>